<accession>A0A8J5KQV1</accession>
<feature type="signal peptide" evidence="1">
    <location>
        <begin position="1"/>
        <end position="17"/>
    </location>
</feature>
<protein>
    <recommendedName>
        <fullName evidence="4">Band 7 domain-containing protein</fullName>
    </recommendedName>
</protein>
<dbReference type="Proteomes" id="UP000734854">
    <property type="component" value="Unassembled WGS sequence"/>
</dbReference>
<name>A0A8J5KQV1_ZINOF</name>
<dbReference type="AlphaFoldDB" id="A0A8J5KQV1"/>
<evidence type="ECO:0000313" key="3">
    <source>
        <dbReference type="Proteomes" id="UP000734854"/>
    </source>
</evidence>
<comment type="caution">
    <text evidence="2">The sequence shown here is derived from an EMBL/GenBank/DDBJ whole genome shotgun (WGS) entry which is preliminary data.</text>
</comment>
<reference evidence="2 3" key="1">
    <citation type="submission" date="2020-08" db="EMBL/GenBank/DDBJ databases">
        <title>Plant Genome Project.</title>
        <authorList>
            <person name="Zhang R.-G."/>
        </authorList>
    </citation>
    <scope>NUCLEOTIDE SEQUENCE [LARGE SCALE GENOMIC DNA]</scope>
    <source>
        <tissue evidence="2">Rhizome</tissue>
    </source>
</reference>
<sequence length="95" mass="11052">MAMLRLLLRRVAAAAKAVIHEYRSCQSHDDLLYARYEQKFRPINWGVCIVLEKKAYVVERLGKYHRILDSGIHILVPFVDRIADVHSLVMVDSFL</sequence>
<keyword evidence="1" id="KW-0732">Signal</keyword>
<proteinExistence type="predicted"/>
<evidence type="ECO:0000256" key="1">
    <source>
        <dbReference type="SAM" id="SignalP"/>
    </source>
</evidence>
<keyword evidence="3" id="KW-1185">Reference proteome</keyword>
<evidence type="ECO:0000313" key="2">
    <source>
        <dbReference type="EMBL" id="KAG6488432.1"/>
    </source>
</evidence>
<organism evidence="2 3">
    <name type="scientific">Zingiber officinale</name>
    <name type="common">Ginger</name>
    <name type="synonym">Amomum zingiber</name>
    <dbReference type="NCBI Taxonomy" id="94328"/>
    <lineage>
        <taxon>Eukaryota</taxon>
        <taxon>Viridiplantae</taxon>
        <taxon>Streptophyta</taxon>
        <taxon>Embryophyta</taxon>
        <taxon>Tracheophyta</taxon>
        <taxon>Spermatophyta</taxon>
        <taxon>Magnoliopsida</taxon>
        <taxon>Liliopsida</taxon>
        <taxon>Zingiberales</taxon>
        <taxon>Zingiberaceae</taxon>
        <taxon>Zingiber</taxon>
    </lineage>
</organism>
<evidence type="ECO:0008006" key="4">
    <source>
        <dbReference type="Google" id="ProtNLM"/>
    </source>
</evidence>
<dbReference type="EMBL" id="JACMSC010000014">
    <property type="protein sequence ID" value="KAG6488432.1"/>
    <property type="molecule type" value="Genomic_DNA"/>
</dbReference>
<feature type="chain" id="PRO_5035220646" description="Band 7 domain-containing protein" evidence="1">
    <location>
        <begin position="18"/>
        <end position="95"/>
    </location>
</feature>
<gene>
    <name evidence="2" type="ORF">ZIOFF_049675</name>
</gene>